<dbReference type="Proteomes" id="UP000030121">
    <property type="component" value="Unassembled WGS sequence"/>
</dbReference>
<comment type="function">
    <text evidence="7">Functions as a peptidoglycan terminase that cleaves nascent peptidoglycan strands endolytically to terminate their elongation.</text>
</comment>
<dbReference type="RefSeq" id="WP_026979430.1">
    <property type="nucleotide sequence ID" value="NZ_AUCZ01000003.1"/>
</dbReference>
<evidence type="ECO:0000256" key="3">
    <source>
        <dbReference type="ARBA" id="ARBA00022989"/>
    </source>
</evidence>
<evidence type="ECO:0000256" key="1">
    <source>
        <dbReference type="ARBA" id="ARBA00022475"/>
    </source>
</evidence>
<evidence type="ECO:0000313" key="8">
    <source>
        <dbReference type="EMBL" id="KGO89634.1"/>
    </source>
</evidence>
<dbReference type="AlphaFoldDB" id="A0A0A2MBK6"/>
<sequence>MNPKRIVSLVSVAILLVATIFGVVVYLKAFTANTKFNESEVFVYIPTNSTYEEVKKIMEPYVESLDKFQFVAEKRGYNANVNPGKFLLKKGMNSFSIVSSLRHNVPVKLAFNNQESLGKLVQRMASQIEPDSLTLTQVFTDSTFMAENGFNEENILGMFIPNTYEFYWNVSPTKFRDKLAKEYRRFWNEERQAKAKALNMTPQQVTALAAIVHEETAKVSERPRVAGVYLNRLKQEMPLQADPTVIYAVKRESGDFDQVIKRVLFKDLKINSPYNTYIHTGLPPGPIAMPDISAIDAVLNAEQHDYIYFCASVDRAGYHDFAATYEAHQANAKKYAEWVSKLGINR</sequence>
<dbReference type="NCBIfam" id="TIGR00247">
    <property type="entry name" value="endolytic transglycosylase MltG"/>
    <property type="match status" value="1"/>
</dbReference>
<keyword evidence="2 7" id="KW-0812">Transmembrane</keyword>
<accession>A0A0A2MBK6</accession>
<feature type="site" description="Important for catalytic activity" evidence="7">
    <location>
        <position position="215"/>
    </location>
</feature>
<dbReference type="GO" id="GO:0008932">
    <property type="term" value="F:lytic endotransglycosylase activity"/>
    <property type="evidence" value="ECO:0007669"/>
    <property type="project" value="UniProtKB-UniRule"/>
</dbReference>
<comment type="similarity">
    <text evidence="7">Belongs to the transglycosylase MltG family.</text>
</comment>
<evidence type="ECO:0000256" key="5">
    <source>
        <dbReference type="ARBA" id="ARBA00023239"/>
    </source>
</evidence>
<keyword evidence="3 7" id="KW-1133">Transmembrane helix</keyword>
<dbReference type="EC" id="4.2.2.29" evidence="7"/>
<evidence type="ECO:0000256" key="2">
    <source>
        <dbReference type="ARBA" id="ARBA00022692"/>
    </source>
</evidence>
<dbReference type="eggNOG" id="COG1559">
    <property type="taxonomic scope" value="Bacteria"/>
</dbReference>
<comment type="catalytic activity">
    <reaction evidence="7">
        <text>a peptidoglycan chain = a peptidoglycan chain with N-acetyl-1,6-anhydromuramyl-[peptide] at the reducing end + a peptidoglycan chain with N-acetylglucosamine at the non-reducing end.</text>
        <dbReference type="EC" id="4.2.2.29"/>
    </reaction>
</comment>
<dbReference type="GO" id="GO:0071555">
    <property type="term" value="P:cell wall organization"/>
    <property type="evidence" value="ECO:0007669"/>
    <property type="project" value="UniProtKB-KW"/>
</dbReference>
<gene>
    <name evidence="7" type="primary">mltG</name>
    <name evidence="8" type="ORF">Q764_07655</name>
</gene>
<dbReference type="PANTHER" id="PTHR30518:SF2">
    <property type="entry name" value="ENDOLYTIC MUREIN TRANSGLYCOSYLASE"/>
    <property type="match status" value="1"/>
</dbReference>
<dbReference type="EMBL" id="JRLW01000008">
    <property type="protein sequence ID" value="KGO89634.1"/>
    <property type="molecule type" value="Genomic_DNA"/>
</dbReference>
<evidence type="ECO:0000256" key="6">
    <source>
        <dbReference type="ARBA" id="ARBA00023316"/>
    </source>
</evidence>
<dbReference type="CDD" id="cd08010">
    <property type="entry name" value="MltG_like"/>
    <property type="match status" value="1"/>
</dbReference>
<protein>
    <recommendedName>
        <fullName evidence="7">Endolytic murein transglycosylase</fullName>
        <ecNumber evidence="7">4.2.2.29</ecNumber>
    </recommendedName>
    <alternativeName>
        <fullName evidence="7">Peptidoglycan lytic transglycosylase</fullName>
    </alternativeName>
    <alternativeName>
        <fullName evidence="7">Peptidoglycan polymerization terminase</fullName>
    </alternativeName>
</protein>
<organism evidence="8 9">
    <name type="scientific">Flavobacterium suncheonense GH29-5 = DSM 17707</name>
    <dbReference type="NCBI Taxonomy" id="1121899"/>
    <lineage>
        <taxon>Bacteria</taxon>
        <taxon>Pseudomonadati</taxon>
        <taxon>Bacteroidota</taxon>
        <taxon>Flavobacteriia</taxon>
        <taxon>Flavobacteriales</taxon>
        <taxon>Flavobacteriaceae</taxon>
        <taxon>Flavobacterium</taxon>
    </lineage>
</organism>
<reference evidence="8 9" key="1">
    <citation type="submission" date="2013-09" db="EMBL/GenBank/DDBJ databases">
        <authorList>
            <person name="Zeng Z."/>
            <person name="Chen C."/>
        </authorList>
    </citation>
    <scope>NUCLEOTIDE SEQUENCE [LARGE SCALE GENOMIC DNA]</scope>
    <source>
        <strain evidence="8 9">GH29-5</strain>
    </source>
</reference>
<dbReference type="GO" id="GO:0009252">
    <property type="term" value="P:peptidoglycan biosynthetic process"/>
    <property type="evidence" value="ECO:0007669"/>
    <property type="project" value="UniProtKB-UniRule"/>
</dbReference>
<proteinExistence type="inferred from homology"/>
<dbReference type="InterPro" id="IPR003770">
    <property type="entry name" value="MLTG-like"/>
</dbReference>
<dbReference type="GO" id="GO:0005886">
    <property type="term" value="C:plasma membrane"/>
    <property type="evidence" value="ECO:0007669"/>
    <property type="project" value="UniProtKB-UniRule"/>
</dbReference>
<dbReference type="STRING" id="1121899.GCA_000430025_00652"/>
<evidence type="ECO:0000256" key="7">
    <source>
        <dbReference type="HAMAP-Rule" id="MF_02065"/>
    </source>
</evidence>
<dbReference type="OrthoDB" id="9814591at2"/>
<evidence type="ECO:0000313" key="9">
    <source>
        <dbReference type="Proteomes" id="UP000030121"/>
    </source>
</evidence>
<keyword evidence="4 7" id="KW-0472">Membrane</keyword>
<dbReference type="HAMAP" id="MF_02065">
    <property type="entry name" value="MltG"/>
    <property type="match status" value="1"/>
</dbReference>
<keyword evidence="9" id="KW-1185">Reference proteome</keyword>
<dbReference type="Pfam" id="PF02618">
    <property type="entry name" value="YceG"/>
    <property type="match status" value="1"/>
</dbReference>
<keyword evidence="5 7" id="KW-0456">Lyase</keyword>
<dbReference type="PANTHER" id="PTHR30518">
    <property type="entry name" value="ENDOLYTIC MUREIN TRANSGLYCOSYLASE"/>
    <property type="match status" value="1"/>
</dbReference>
<name>A0A0A2MBK6_9FLAO</name>
<keyword evidence="1 7" id="KW-1003">Cell membrane</keyword>
<comment type="caution">
    <text evidence="8">The sequence shown here is derived from an EMBL/GenBank/DDBJ whole genome shotgun (WGS) entry which is preliminary data.</text>
</comment>
<keyword evidence="6 7" id="KW-0961">Cell wall biogenesis/degradation</keyword>
<dbReference type="Gene3D" id="3.30.160.60">
    <property type="entry name" value="Classic Zinc Finger"/>
    <property type="match status" value="1"/>
</dbReference>
<evidence type="ECO:0000256" key="4">
    <source>
        <dbReference type="ARBA" id="ARBA00023136"/>
    </source>
</evidence>